<keyword evidence="3" id="KW-1185">Reference proteome</keyword>
<feature type="transmembrane region" description="Helical" evidence="1">
    <location>
        <begin position="84"/>
        <end position="105"/>
    </location>
</feature>
<organism evidence="2 3">
    <name type="scientific">Amycolatopsis acididurans</name>
    <dbReference type="NCBI Taxonomy" id="2724524"/>
    <lineage>
        <taxon>Bacteria</taxon>
        <taxon>Bacillati</taxon>
        <taxon>Actinomycetota</taxon>
        <taxon>Actinomycetes</taxon>
        <taxon>Pseudonocardiales</taxon>
        <taxon>Pseudonocardiaceae</taxon>
        <taxon>Amycolatopsis</taxon>
    </lineage>
</organism>
<evidence type="ECO:0000313" key="3">
    <source>
        <dbReference type="Proteomes" id="UP000715441"/>
    </source>
</evidence>
<dbReference type="Proteomes" id="UP000715441">
    <property type="component" value="Unassembled WGS sequence"/>
</dbReference>
<sequence>MSEEVRGSTAVEGRSVAQLVQDASEQMRRLVRDELRLATSELKEKGKHAGVGAGLAGAAGIVAVFGGATLIAAAVLALALVVPAWLSALLIGAALLVIGGIAAMVGGKQLKSATPPVPEEAAAGVKKDVSAMRGDYGHG</sequence>
<dbReference type="EMBL" id="JAAXLS010000032">
    <property type="protein sequence ID" value="NKQ57155.1"/>
    <property type="molecule type" value="Genomic_DNA"/>
</dbReference>
<feature type="transmembrane region" description="Helical" evidence="1">
    <location>
        <begin position="53"/>
        <end position="78"/>
    </location>
</feature>
<proteinExistence type="predicted"/>
<evidence type="ECO:0000313" key="2">
    <source>
        <dbReference type="EMBL" id="NKQ57155.1"/>
    </source>
</evidence>
<dbReference type="Pfam" id="PF07332">
    <property type="entry name" value="Phage_holin_3_6"/>
    <property type="match status" value="1"/>
</dbReference>
<dbReference type="RefSeq" id="WP_168520182.1">
    <property type="nucleotide sequence ID" value="NZ_JAAXLS010000032.1"/>
</dbReference>
<reference evidence="2 3" key="1">
    <citation type="submission" date="2020-04" db="EMBL/GenBank/DDBJ databases">
        <title>Novel species.</title>
        <authorList>
            <person name="Teo W.F.A."/>
            <person name="Lipun K."/>
            <person name="Srisuk N."/>
            <person name="Duangmal K."/>
        </authorList>
    </citation>
    <scope>NUCLEOTIDE SEQUENCE [LARGE SCALE GENOMIC DNA]</scope>
    <source>
        <strain evidence="2 3">K13G38</strain>
    </source>
</reference>
<keyword evidence="1" id="KW-1133">Transmembrane helix</keyword>
<accession>A0ABX1JEL6</accession>
<name>A0ABX1JEL6_9PSEU</name>
<gene>
    <name evidence="2" type="ORF">HFP15_30220</name>
</gene>
<comment type="caution">
    <text evidence="2">The sequence shown here is derived from an EMBL/GenBank/DDBJ whole genome shotgun (WGS) entry which is preliminary data.</text>
</comment>
<keyword evidence="1" id="KW-0472">Membrane</keyword>
<keyword evidence="1" id="KW-0812">Transmembrane</keyword>
<dbReference type="InterPro" id="IPR009937">
    <property type="entry name" value="Phage_holin_3_6"/>
</dbReference>
<protein>
    <submittedName>
        <fullName evidence="2">Phage holin family protein</fullName>
    </submittedName>
</protein>
<evidence type="ECO:0000256" key="1">
    <source>
        <dbReference type="SAM" id="Phobius"/>
    </source>
</evidence>